<organism evidence="1 2">
    <name type="scientific">Lactarius akahatsu</name>
    <dbReference type="NCBI Taxonomy" id="416441"/>
    <lineage>
        <taxon>Eukaryota</taxon>
        <taxon>Fungi</taxon>
        <taxon>Dikarya</taxon>
        <taxon>Basidiomycota</taxon>
        <taxon>Agaricomycotina</taxon>
        <taxon>Agaricomycetes</taxon>
        <taxon>Russulales</taxon>
        <taxon>Russulaceae</taxon>
        <taxon>Lactarius</taxon>
    </lineage>
</organism>
<evidence type="ECO:0000313" key="1">
    <source>
        <dbReference type="EMBL" id="KAH8987887.1"/>
    </source>
</evidence>
<keyword evidence="2" id="KW-1185">Reference proteome</keyword>
<dbReference type="InterPro" id="IPR052980">
    <property type="entry name" value="Crinkler_effector"/>
</dbReference>
<dbReference type="PANTHER" id="PTHR33129">
    <property type="entry name" value="PROTEIN KINASE DOMAIN-CONTAINING PROTEIN-RELATED"/>
    <property type="match status" value="1"/>
</dbReference>
<dbReference type="PANTHER" id="PTHR33129:SF1">
    <property type="entry name" value="ATP-BINDING PROTEIN"/>
    <property type="match status" value="1"/>
</dbReference>
<comment type="caution">
    <text evidence="1">The sequence shown here is derived from an EMBL/GenBank/DDBJ whole genome shotgun (WGS) entry which is preliminary data.</text>
</comment>
<name>A0AAD4QBU4_9AGAM</name>
<accession>A0AAD4QBU4</accession>
<dbReference type="AlphaFoldDB" id="A0AAD4QBU4"/>
<protein>
    <submittedName>
        <fullName evidence="1">Uncharacterized protein</fullName>
    </submittedName>
</protein>
<reference evidence="1" key="1">
    <citation type="submission" date="2022-01" db="EMBL/GenBank/DDBJ databases">
        <title>Comparative genomics reveals a dynamic genome evolution in the ectomycorrhizal milk-cap (Lactarius) mushrooms.</title>
        <authorList>
            <consortium name="DOE Joint Genome Institute"/>
            <person name="Lebreton A."/>
            <person name="Tang N."/>
            <person name="Kuo A."/>
            <person name="LaButti K."/>
            <person name="Drula E."/>
            <person name="Barry K."/>
            <person name="Clum A."/>
            <person name="Lipzen A."/>
            <person name="Mousain D."/>
            <person name="Ng V."/>
            <person name="Wang R."/>
            <person name="Wang X."/>
            <person name="Dai Y."/>
            <person name="Henrissat B."/>
            <person name="Grigoriev I.V."/>
            <person name="Guerin-Laguette A."/>
            <person name="Yu F."/>
            <person name="Martin F.M."/>
        </authorList>
    </citation>
    <scope>NUCLEOTIDE SEQUENCE</scope>
    <source>
        <strain evidence="1">QP</strain>
    </source>
</reference>
<sequence length="640" mass="71763">MSTQTQIKVFIPLLSTLGTYSCTISYVGELRRAIWNEESASLRDYGGRLLPHQISLRSLVYPVPLEPENTLRKRVVDSARGNQWADAKDGAEVPPGWRDPQNVHVYLYVDLGPTMQAAERLCDKLWGKDLSVILEEISDNGNTWKYVPKKHIDSLNMADLGYPDDHGLLVREEYDVAWRGFNYDTAKSKGQGGVIVTGQPGIGKTCFLYSLLFRLLSKGTPVSLQLAPYVIVFRDDGVSRHSQEAEPDYLPTGTWALSDAGRLDEKHCPAYKDAAGRRKAWIIQTTSPLENRWREWKKQYTAVMFVMKGFSAEEITALGKVQGLDASVLLHYYEKWGSSARTCTLLARDPAEEHHHAIAVNKAADAFVRRPLPDITFDAIQVSHILFAVRPEVNEDKGGRRVPVAEMASEHIREIVSCAAAGAEAQKRIEFFRTISTQPAFKGFARDMFKGFVLSWLYAGSNLEPLRCFATGQPILEIPACGKEKTTFFGSKNGLTNVKWDELPLCLLPTVKNFPTADAIVITDKSIITIQATVSYKHKAKGTGFTKIEKLISSHVTRDKWFHVFVTDDDDVAASLLNQDLPEVPEDVVIYSAVFDIGRSAVTRENMKAFNEKRLEFTDQQPPAEMVWRSTSREGLQGIW</sequence>
<proteinExistence type="predicted"/>
<dbReference type="Proteomes" id="UP001201163">
    <property type="component" value="Unassembled WGS sequence"/>
</dbReference>
<gene>
    <name evidence="1" type="ORF">EDB92DRAFT_1948390</name>
</gene>
<evidence type="ECO:0000313" key="2">
    <source>
        <dbReference type="Proteomes" id="UP001201163"/>
    </source>
</evidence>
<dbReference type="EMBL" id="JAKELL010000045">
    <property type="protein sequence ID" value="KAH8987887.1"/>
    <property type="molecule type" value="Genomic_DNA"/>
</dbReference>